<reference evidence="8" key="1">
    <citation type="submission" date="2014-03" db="EMBL/GenBank/DDBJ databases">
        <title>The sialotranscriptome of Amblyomma triste, Amblyomma parvum and Amblyomma cajennense ticks, uncovered by 454-based RNA-seq.</title>
        <authorList>
            <person name="Garcia G.R."/>
            <person name="Gardinassi L.G."/>
            <person name="Ribeiro J.M."/>
            <person name="Anatriello E."/>
            <person name="Ferreira B.R."/>
            <person name="Moreira H.N."/>
            <person name="Mafra C."/>
            <person name="Olegario M.M."/>
            <person name="Szabo P.J."/>
            <person name="Miranda-Santos I.K."/>
            <person name="Maruyama S.R."/>
        </authorList>
    </citation>
    <scope>NUCLEOTIDE SEQUENCE</scope>
    <source>
        <strain evidence="8">Uberlandia</strain>
        <tissue evidence="8">Salivary glands</tissue>
    </source>
</reference>
<feature type="signal peptide" evidence="7">
    <location>
        <begin position="1"/>
        <end position="19"/>
    </location>
</feature>
<evidence type="ECO:0000256" key="2">
    <source>
        <dbReference type="ARBA" id="ARBA00022525"/>
    </source>
</evidence>
<evidence type="ECO:0000256" key="6">
    <source>
        <dbReference type="RuleBase" id="RU369006"/>
    </source>
</evidence>
<comment type="function">
    <text evidence="6">Salivary chemokine-binding protein which binds to host chemokines.</text>
</comment>
<organism evidence="8">
    <name type="scientific">Amblyomma cajennense</name>
    <name type="common">Cayenne tick</name>
    <name type="synonym">Acarus cajennensis</name>
    <dbReference type="NCBI Taxonomy" id="34607"/>
    <lineage>
        <taxon>Eukaryota</taxon>
        <taxon>Metazoa</taxon>
        <taxon>Ecdysozoa</taxon>
        <taxon>Arthropoda</taxon>
        <taxon>Chelicerata</taxon>
        <taxon>Arachnida</taxon>
        <taxon>Acari</taxon>
        <taxon>Parasitiformes</taxon>
        <taxon>Ixodida</taxon>
        <taxon>Ixodoidea</taxon>
        <taxon>Ixodidae</taxon>
        <taxon>Amblyomminae</taxon>
        <taxon>Amblyomma</taxon>
    </lineage>
</organism>
<dbReference type="EMBL" id="GBBK01004830">
    <property type="protein sequence ID" value="JAC19652.1"/>
    <property type="molecule type" value="mRNA"/>
</dbReference>
<proteinExistence type="evidence at transcript level"/>
<dbReference type="GO" id="GO:0019957">
    <property type="term" value="F:C-C chemokine binding"/>
    <property type="evidence" value="ECO:0007669"/>
    <property type="project" value="InterPro"/>
</dbReference>
<evidence type="ECO:0000313" key="8">
    <source>
        <dbReference type="EMBL" id="JAC19652.1"/>
    </source>
</evidence>
<evidence type="ECO:0000256" key="4">
    <source>
        <dbReference type="ARBA" id="ARBA00023157"/>
    </source>
</evidence>
<name>A0A023FDQ9_AMBCJ</name>
<dbReference type="AlphaFoldDB" id="A0A023FDQ9"/>
<evidence type="ECO:0000256" key="5">
    <source>
        <dbReference type="ARBA" id="ARBA00023180"/>
    </source>
</evidence>
<dbReference type="GO" id="GO:0005576">
    <property type="term" value="C:extracellular region"/>
    <property type="evidence" value="ECO:0007669"/>
    <property type="project" value="UniProtKB-SubCell"/>
</dbReference>
<keyword evidence="4 6" id="KW-1015">Disulfide bond</keyword>
<keyword evidence="5 6" id="KW-0325">Glycoprotein</keyword>
<dbReference type="Gene3D" id="2.30.130.100">
    <property type="match status" value="1"/>
</dbReference>
<protein>
    <recommendedName>
        <fullName evidence="6">Evasin</fullName>
    </recommendedName>
</protein>
<dbReference type="Pfam" id="PF19429">
    <property type="entry name" value="EVA_Class_A"/>
    <property type="match status" value="1"/>
</dbReference>
<evidence type="ECO:0000256" key="7">
    <source>
        <dbReference type="SAM" id="SignalP"/>
    </source>
</evidence>
<comment type="subcellular location">
    <subcellularLocation>
        <location evidence="1 6">Secreted</location>
    </subcellularLocation>
</comment>
<keyword evidence="2 6" id="KW-0964">Secreted</keyword>
<evidence type="ECO:0000256" key="3">
    <source>
        <dbReference type="ARBA" id="ARBA00022729"/>
    </source>
</evidence>
<evidence type="ECO:0000256" key="1">
    <source>
        <dbReference type="ARBA" id="ARBA00004613"/>
    </source>
</evidence>
<accession>A0A023FDQ9</accession>
<dbReference type="InterPro" id="IPR045797">
    <property type="entry name" value="EVA_Class_A"/>
</dbReference>
<feature type="chain" id="PRO_5001515315" description="Evasin" evidence="7">
    <location>
        <begin position="20"/>
        <end position="136"/>
    </location>
</feature>
<sequence length="136" mass="15350">MEAFLYTSLFGFMLLASHGFPHGDDRDESSGSDYDYYDDNETTVPMPTTTTKVPCLSFLHLRSETDMKPIGCMEHCPTRFGRMKEGTPCYGLTLEFARTMVKGQEYHCPLGNCRHGHCVTNGSYESCQRVGLLKDE</sequence>
<keyword evidence="3 6" id="KW-0732">Signal</keyword>